<accession>A0ABT3ZN14</accession>
<evidence type="ECO:0000256" key="1">
    <source>
        <dbReference type="SAM" id="MobiDB-lite"/>
    </source>
</evidence>
<reference evidence="2" key="1">
    <citation type="submission" date="2022-11" db="EMBL/GenBank/DDBJ databases">
        <title>Robbsia betulipollinis sp. nov., isolated from pollen of birch (Betula pendula).</title>
        <authorList>
            <person name="Shi H."/>
            <person name="Ambika Manirajan B."/>
            <person name="Ratering S."/>
            <person name="Geissler-Plaum R."/>
            <person name="Schnell S."/>
        </authorList>
    </citation>
    <scope>NUCLEOTIDE SEQUENCE</scope>
    <source>
        <strain evidence="2">Bb-Pol-6</strain>
    </source>
</reference>
<evidence type="ECO:0000313" key="2">
    <source>
        <dbReference type="EMBL" id="MCY0387939.1"/>
    </source>
</evidence>
<organism evidence="2 3">
    <name type="scientific">Robbsia betulipollinis</name>
    <dbReference type="NCBI Taxonomy" id="2981849"/>
    <lineage>
        <taxon>Bacteria</taxon>
        <taxon>Pseudomonadati</taxon>
        <taxon>Pseudomonadota</taxon>
        <taxon>Betaproteobacteria</taxon>
        <taxon>Burkholderiales</taxon>
        <taxon>Burkholderiaceae</taxon>
        <taxon>Robbsia</taxon>
    </lineage>
</organism>
<dbReference type="RefSeq" id="WP_267847796.1">
    <property type="nucleotide sequence ID" value="NZ_JAPMXC010000002.1"/>
</dbReference>
<evidence type="ECO:0008006" key="4">
    <source>
        <dbReference type="Google" id="ProtNLM"/>
    </source>
</evidence>
<sequence>MERRVWHCQDRVLPECAAVRRKGDGLMKAIAVGLTLLALAGCATKHYGRMGDLTSAERTQMNCREITLELAKVDGFVQRVEKESAFNLRSVGSFLADFGLGNVLEKDSALKSARERRQALESLSESKHCGAPTSGD</sequence>
<comment type="caution">
    <text evidence="2">The sequence shown here is derived from an EMBL/GenBank/DDBJ whole genome shotgun (WGS) entry which is preliminary data.</text>
</comment>
<feature type="compositionally biased region" description="Basic and acidic residues" evidence="1">
    <location>
        <begin position="115"/>
        <end position="128"/>
    </location>
</feature>
<proteinExistence type="predicted"/>
<dbReference type="EMBL" id="JAPMXC010000002">
    <property type="protein sequence ID" value="MCY0387939.1"/>
    <property type="molecule type" value="Genomic_DNA"/>
</dbReference>
<dbReference type="Proteomes" id="UP001082899">
    <property type="component" value="Unassembled WGS sequence"/>
</dbReference>
<keyword evidence="3" id="KW-1185">Reference proteome</keyword>
<feature type="region of interest" description="Disordered" evidence="1">
    <location>
        <begin position="115"/>
        <end position="136"/>
    </location>
</feature>
<gene>
    <name evidence="2" type="ORF">OVY01_11965</name>
</gene>
<name>A0ABT3ZN14_9BURK</name>
<protein>
    <recommendedName>
        <fullName evidence="4">Lipoprotein</fullName>
    </recommendedName>
</protein>
<evidence type="ECO:0000313" key="3">
    <source>
        <dbReference type="Proteomes" id="UP001082899"/>
    </source>
</evidence>